<dbReference type="EMBL" id="MK500339">
    <property type="protein sequence ID" value="QBK86981.1"/>
    <property type="molecule type" value="Genomic_DNA"/>
</dbReference>
<protein>
    <submittedName>
        <fullName evidence="1">Uncharacterized protein</fullName>
    </submittedName>
</protein>
<gene>
    <name evidence="1" type="ORF">LCMAC103_03250</name>
</gene>
<organism evidence="1">
    <name type="scientific">Marseillevirus LCMAC103</name>
    <dbReference type="NCBI Taxonomy" id="2506604"/>
    <lineage>
        <taxon>Viruses</taxon>
        <taxon>Varidnaviria</taxon>
        <taxon>Bamfordvirae</taxon>
        <taxon>Nucleocytoviricota</taxon>
        <taxon>Megaviricetes</taxon>
        <taxon>Pimascovirales</taxon>
        <taxon>Pimascovirales incertae sedis</taxon>
        <taxon>Marseilleviridae</taxon>
    </lineage>
</organism>
<evidence type="ECO:0000313" key="1">
    <source>
        <dbReference type="EMBL" id="QBK86981.1"/>
    </source>
</evidence>
<reference evidence="1" key="1">
    <citation type="journal article" date="2019" name="MBio">
        <title>Virus Genomes from Deep Sea Sediments Expand the Ocean Megavirome and Support Independent Origins of Viral Gigantism.</title>
        <authorList>
            <person name="Backstrom D."/>
            <person name="Yutin N."/>
            <person name="Jorgensen S.L."/>
            <person name="Dharamshi J."/>
            <person name="Homa F."/>
            <person name="Zaremba-Niedwiedzka K."/>
            <person name="Spang A."/>
            <person name="Wolf Y.I."/>
            <person name="Koonin E.V."/>
            <person name="Ettema T.J."/>
        </authorList>
    </citation>
    <scope>NUCLEOTIDE SEQUENCE</scope>
</reference>
<accession>A0A481YVQ4</accession>
<name>A0A481YVQ4_9VIRU</name>
<proteinExistence type="predicted"/>
<sequence length="87" mass="10089">MLHKFDRQAQMDISQSTEDCFNGTTFDGRVHHFGDFNVWMNFSAEDVALYNSILDTVEEHCQTFDRTQHSIDALISALHKIAARRKK</sequence>